<accession>A0AAW4P8C3</accession>
<dbReference type="RefSeq" id="WP_220578608.1">
    <property type="nucleotide sequence ID" value="NZ_RKLT01000001.1"/>
</dbReference>
<keyword evidence="3" id="KW-0378">Hydrolase</keyword>
<keyword evidence="4" id="KW-1185">Reference proteome</keyword>
<keyword evidence="1" id="KW-0812">Transmembrane</keyword>
<keyword evidence="3" id="KW-0645">Protease</keyword>
<dbReference type="GO" id="GO:0004175">
    <property type="term" value="F:endopeptidase activity"/>
    <property type="evidence" value="ECO:0007669"/>
    <property type="project" value="UniProtKB-ARBA"/>
</dbReference>
<gene>
    <name evidence="3" type="ORF">EGH23_03360</name>
</gene>
<dbReference type="PANTHER" id="PTHR36435">
    <property type="entry name" value="SLR1288 PROTEIN"/>
    <property type="match status" value="1"/>
</dbReference>
<comment type="caution">
    <text evidence="3">The sequence shown here is derived from an EMBL/GenBank/DDBJ whole genome shotgun (WGS) entry which is preliminary data.</text>
</comment>
<reference evidence="3 4" key="1">
    <citation type="submission" date="2021-06" db="EMBL/GenBank/DDBJ databases">
        <title>Halomicroarcula sp. a new haloarchaeum isolated from saline soil.</title>
        <authorList>
            <person name="Duran-Viseras A."/>
            <person name="Sanchez-Porro C."/>
            <person name="Ventosa A."/>
        </authorList>
    </citation>
    <scope>NUCLEOTIDE SEQUENCE [LARGE SCALE GENOMIC DNA]</scope>
    <source>
        <strain evidence="3 4">F27</strain>
    </source>
</reference>
<feature type="transmembrane region" description="Helical" evidence="1">
    <location>
        <begin position="217"/>
        <end position="237"/>
    </location>
</feature>
<proteinExistence type="predicted"/>
<feature type="transmembrane region" description="Helical" evidence="1">
    <location>
        <begin position="190"/>
        <end position="211"/>
    </location>
</feature>
<dbReference type="InterPro" id="IPR003675">
    <property type="entry name" value="Rce1/LyrA-like_dom"/>
</dbReference>
<feature type="transmembrane region" description="Helical" evidence="1">
    <location>
        <begin position="159"/>
        <end position="178"/>
    </location>
</feature>
<keyword evidence="1" id="KW-1133">Transmembrane helix</keyword>
<dbReference type="Pfam" id="PF02517">
    <property type="entry name" value="Rce1-like"/>
    <property type="match status" value="1"/>
</dbReference>
<protein>
    <submittedName>
        <fullName evidence="3">CPBP family intramembrane metalloprotease</fullName>
    </submittedName>
</protein>
<organism evidence="3 4">
    <name type="scientific">Haloarcula nitratireducens</name>
    <dbReference type="NCBI Taxonomy" id="2487749"/>
    <lineage>
        <taxon>Archaea</taxon>
        <taxon>Methanobacteriati</taxon>
        <taxon>Methanobacteriota</taxon>
        <taxon>Stenosarchaea group</taxon>
        <taxon>Halobacteria</taxon>
        <taxon>Halobacteriales</taxon>
        <taxon>Haloarculaceae</taxon>
        <taxon>Haloarcula</taxon>
    </lineage>
</organism>
<evidence type="ECO:0000313" key="4">
    <source>
        <dbReference type="Proteomes" id="UP001430455"/>
    </source>
</evidence>
<dbReference type="GO" id="GO:0080120">
    <property type="term" value="P:CAAX-box protein maturation"/>
    <property type="evidence" value="ECO:0007669"/>
    <property type="project" value="UniProtKB-ARBA"/>
</dbReference>
<sequence length="284" mass="29428">MSTASSNRPLLQSAVALLSALLLGAGGLLLGFGLMIPAVIALTLVGLELTPSLNIVLSLLFIQGVGCAGVAFSYVKARPAVAPWIRSKLGIVAESSVFDIPAEIPDLRDAITVGVGYCVALGGAILGSVLITLAQQLTGTELETGTNQAAQIGMENPEVLLLLIPASILVIGPSEELLFRGVVQGRIREVFSPVPGILVPSAIFAGLHWFALTGGSASGNFVALGVLLVPALVFGVSYEYTDNIVVPSLIHGVYNATLFTILYVTVKYSDQFAAAQQALLTAPF</sequence>
<feature type="transmembrane region" description="Helical" evidence="1">
    <location>
        <begin position="51"/>
        <end position="75"/>
    </location>
</feature>
<feature type="transmembrane region" description="Helical" evidence="1">
    <location>
        <begin position="244"/>
        <end position="264"/>
    </location>
</feature>
<evidence type="ECO:0000313" key="3">
    <source>
        <dbReference type="EMBL" id="MBX0293920.1"/>
    </source>
</evidence>
<name>A0AAW4P8C3_9EURY</name>
<dbReference type="EMBL" id="RKLT01000001">
    <property type="protein sequence ID" value="MBX0293920.1"/>
    <property type="molecule type" value="Genomic_DNA"/>
</dbReference>
<evidence type="ECO:0000256" key="1">
    <source>
        <dbReference type="SAM" id="Phobius"/>
    </source>
</evidence>
<evidence type="ECO:0000259" key="2">
    <source>
        <dbReference type="Pfam" id="PF02517"/>
    </source>
</evidence>
<dbReference type="GO" id="GO:0008237">
    <property type="term" value="F:metallopeptidase activity"/>
    <property type="evidence" value="ECO:0007669"/>
    <property type="project" value="UniProtKB-KW"/>
</dbReference>
<feature type="transmembrane region" description="Helical" evidence="1">
    <location>
        <begin position="110"/>
        <end position="134"/>
    </location>
</feature>
<keyword evidence="3" id="KW-0482">Metalloprotease</keyword>
<dbReference type="AlphaFoldDB" id="A0AAW4P8C3"/>
<dbReference type="InterPro" id="IPR052710">
    <property type="entry name" value="CAAX_protease"/>
</dbReference>
<feature type="domain" description="CAAX prenyl protease 2/Lysostaphin resistance protein A-like" evidence="2">
    <location>
        <begin position="160"/>
        <end position="256"/>
    </location>
</feature>
<keyword evidence="1" id="KW-0472">Membrane</keyword>
<dbReference type="PANTHER" id="PTHR36435:SF1">
    <property type="entry name" value="CAAX AMINO TERMINAL PROTEASE FAMILY PROTEIN"/>
    <property type="match status" value="1"/>
</dbReference>
<dbReference type="Proteomes" id="UP001430455">
    <property type="component" value="Unassembled WGS sequence"/>
</dbReference>